<dbReference type="AlphaFoldDB" id="A0A2S9QD69"/>
<dbReference type="Proteomes" id="UP000237682">
    <property type="component" value="Unassembled WGS sequence"/>
</dbReference>
<dbReference type="OrthoDB" id="7854668at2"/>
<dbReference type="EMBL" id="PUEJ01000004">
    <property type="protein sequence ID" value="PRH87299.1"/>
    <property type="molecule type" value="Genomic_DNA"/>
</dbReference>
<name>A0A2S9QD69_9HYPH</name>
<sequence length="87" mass="9272">MVAMVSDVKLDLSMRIARHGDLAKVAFAAEVSVVAAQPCAVDGPSLTVALEAVNTPSYDGHTAADKHLKRRWSRGRKALDFAKNPIG</sequence>
<evidence type="ECO:0000313" key="1">
    <source>
        <dbReference type="EMBL" id="PRH87299.1"/>
    </source>
</evidence>
<organism evidence="1 2">
    <name type="scientific">Labrys okinawensis</name>
    <dbReference type="NCBI Taxonomy" id="346911"/>
    <lineage>
        <taxon>Bacteria</taxon>
        <taxon>Pseudomonadati</taxon>
        <taxon>Pseudomonadota</taxon>
        <taxon>Alphaproteobacteria</taxon>
        <taxon>Hyphomicrobiales</taxon>
        <taxon>Xanthobacteraceae</taxon>
        <taxon>Labrys</taxon>
    </lineage>
</organism>
<keyword evidence="2" id="KW-1185">Reference proteome</keyword>
<proteinExistence type="predicted"/>
<reference evidence="1 2" key="1">
    <citation type="submission" date="2018-02" db="EMBL/GenBank/DDBJ databases">
        <title>Whole genome sequencing of endophytic bacterium.</title>
        <authorList>
            <person name="Eedara R."/>
            <person name="Podile A.R."/>
        </authorList>
    </citation>
    <scope>NUCLEOTIDE SEQUENCE [LARGE SCALE GENOMIC DNA]</scope>
    <source>
        <strain evidence="1 2">RP1T</strain>
    </source>
</reference>
<comment type="caution">
    <text evidence="1">The sequence shown here is derived from an EMBL/GenBank/DDBJ whole genome shotgun (WGS) entry which is preliminary data.</text>
</comment>
<accession>A0A2S9QD69</accession>
<evidence type="ECO:0000313" key="2">
    <source>
        <dbReference type="Proteomes" id="UP000237682"/>
    </source>
</evidence>
<protein>
    <submittedName>
        <fullName evidence="1">Uncharacterized protein</fullName>
    </submittedName>
</protein>
<gene>
    <name evidence="1" type="ORF">C5L14_11765</name>
</gene>